<evidence type="ECO:0000313" key="1">
    <source>
        <dbReference type="EMBL" id="MFD1640345.1"/>
    </source>
</evidence>
<name>A0ABD6D3Q3_9EURY</name>
<evidence type="ECO:0000313" key="2">
    <source>
        <dbReference type="Proteomes" id="UP001597052"/>
    </source>
</evidence>
<dbReference type="AlphaFoldDB" id="A0ABD6D3Q3"/>
<organism evidence="1 2">
    <name type="scientific">Halohasta litorea</name>
    <dbReference type="NCBI Taxonomy" id="869891"/>
    <lineage>
        <taxon>Archaea</taxon>
        <taxon>Methanobacteriati</taxon>
        <taxon>Methanobacteriota</taxon>
        <taxon>Stenosarchaea group</taxon>
        <taxon>Halobacteria</taxon>
        <taxon>Halobacteriales</taxon>
        <taxon>Haloferacaceae</taxon>
        <taxon>Halohasta</taxon>
    </lineage>
</organism>
<dbReference type="RefSeq" id="WP_256397350.1">
    <property type="nucleotide sequence ID" value="NZ_JANHDJ010000007.1"/>
</dbReference>
<reference evidence="1 2" key="1">
    <citation type="journal article" date="2019" name="Int. J. Syst. Evol. Microbiol.">
        <title>The Global Catalogue of Microorganisms (GCM) 10K type strain sequencing project: providing services to taxonomists for standard genome sequencing and annotation.</title>
        <authorList>
            <consortium name="The Broad Institute Genomics Platform"/>
            <consortium name="The Broad Institute Genome Sequencing Center for Infectious Disease"/>
            <person name="Wu L."/>
            <person name="Ma J."/>
        </authorList>
    </citation>
    <scope>NUCLEOTIDE SEQUENCE [LARGE SCALE GENOMIC DNA]</scope>
    <source>
        <strain evidence="1 2">CGMCC 1.10593</strain>
    </source>
</reference>
<dbReference type="Proteomes" id="UP001597052">
    <property type="component" value="Unassembled WGS sequence"/>
</dbReference>
<comment type="caution">
    <text evidence="1">The sequence shown here is derived from an EMBL/GenBank/DDBJ whole genome shotgun (WGS) entry which is preliminary data.</text>
</comment>
<protein>
    <recommendedName>
        <fullName evidence="3">Bacteriocin biosynthesis cyclodehydratase domain-containing protein</fullName>
    </recommendedName>
</protein>
<dbReference type="Gene3D" id="3.40.50.720">
    <property type="entry name" value="NAD(P)-binding Rossmann-like Domain"/>
    <property type="match status" value="1"/>
</dbReference>
<accession>A0ABD6D3Q3</accession>
<evidence type="ECO:0008006" key="3">
    <source>
        <dbReference type="Google" id="ProtNLM"/>
    </source>
</evidence>
<proteinExistence type="predicted"/>
<dbReference type="EMBL" id="JBHUDM010000001">
    <property type="protein sequence ID" value="MFD1640345.1"/>
    <property type="molecule type" value="Genomic_DNA"/>
</dbReference>
<keyword evidence="2" id="KW-1185">Reference proteome</keyword>
<gene>
    <name evidence="1" type="ORF">ACFSBW_00460</name>
</gene>
<sequence>MASYPAAYSPTGYGIHDGEAVVRTPWTVKTLQGENIEVVTALLAAMDGETAASDLVDRVPGATVEYVDLLYDHGLAYDAAGIPDGLKDAGYRGLIEPVLAALPPERHHEVPERLGSQSVAVFGHSAALSPALSRLRAADVTVDDRPTGEPDVVLLSERLERDSSWTAANEQWAASESTLLRTRLTARGWRLGPVFTPNAPACLDCLYSRVDANRAGGRLFTETIGGDPPYARAYIDTVTELLFRTLLGQVPRYLDDQFVVYDHYDRTVRTPRVFAVPHCEVCDV</sequence>